<dbReference type="EnsemblMetazoa" id="Aqu2.1.03283_001">
    <property type="protein sequence ID" value="Aqu2.1.03283_001"/>
    <property type="gene ID" value="Aqu2.1.03283"/>
</dbReference>
<organism evidence="2">
    <name type="scientific">Amphimedon queenslandica</name>
    <name type="common">Sponge</name>
    <dbReference type="NCBI Taxonomy" id="400682"/>
    <lineage>
        <taxon>Eukaryota</taxon>
        <taxon>Metazoa</taxon>
        <taxon>Porifera</taxon>
        <taxon>Demospongiae</taxon>
        <taxon>Heteroscleromorpha</taxon>
        <taxon>Haplosclerida</taxon>
        <taxon>Niphatidae</taxon>
        <taxon>Amphimedon</taxon>
    </lineage>
</organism>
<name>A0A1X7SMF6_AMPQE</name>
<reference evidence="2" key="1">
    <citation type="submission" date="2017-05" db="UniProtKB">
        <authorList>
            <consortium name="EnsemblMetazoa"/>
        </authorList>
    </citation>
    <scope>IDENTIFICATION</scope>
</reference>
<keyword evidence="1" id="KW-0472">Membrane</keyword>
<sequence>GESGSGTSTNTIIVAAVGGGGGGAVVLLCIIIATCAVIWKVKNNRKSYDMKDDVNKVEDLKVIDTSMVIESPRIAVESSPVGSSDIVNEDYNSHHVETSFETHL</sequence>
<evidence type="ECO:0000256" key="1">
    <source>
        <dbReference type="SAM" id="Phobius"/>
    </source>
</evidence>
<keyword evidence="1" id="KW-0812">Transmembrane</keyword>
<accession>A0A1X7SMF6</accession>
<keyword evidence="1" id="KW-1133">Transmembrane helix</keyword>
<proteinExistence type="predicted"/>
<evidence type="ECO:0000313" key="2">
    <source>
        <dbReference type="EnsemblMetazoa" id="Aqu2.1.03283_001"/>
    </source>
</evidence>
<feature type="transmembrane region" description="Helical" evidence="1">
    <location>
        <begin position="12"/>
        <end position="39"/>
    </location>
</feature>
<dbReference type="InParanoid" id="A0A1X7SMF6"/>
<dbReference type="AlphaFoldDB" id="A0A1X7SMF6"/>
<protein>
    <submittedName>
        <fullName evidence="2">Uncharacterized protein</fullName>
    </submittedName>
</protein>